<comment type="cofactor">
    <cofactor evidence="1">
        <name>a metal cation</name>
        <dbReference type="ChEBI" id="CHEBI:25213"/>
    </cofactor>
</comment>
<sequence length="561" mass="61515">MPMTVPSHHHSGDSSPSIGEYLIKRLQDYGIGDVFGIPGDYVLSFYALLEESPINAIGCTREDCAGFAADAYARVKGMGALCVTYCVGGLSVCNSIAGAYAEKSPVVMITGSPGLRERVHNPLLHHMVRNFHTQYDVFEKLCIAGTELNDPNSAFREIDRVLAACKRYSRPVYLEIPRDMVHVRPATAPPYENPTPASDQRALAEAVEEAARRIENARQPVLLLGVEIHRFGLQDQVLKLAEAAGIPMAATMLGKGVVGETHPQYMGLYEGALGEPDVTRYVEESDCVVMLGTFMTDINLGIYTAELDMSDCIYATSEELRIRHHHYHDVRLEDFLAGLVARKPTPKQSLPPAPTDWNKEPFTLAPEQKITITRMIDRLDEQLVDDTIVIADIGDSLFSSTELTTRGRTEFISPAYYTSMGFAVPATLGASTAAPKSRVVAIVGDGAFQMTGMELSNLVARKVPAIVIILNNRGYGTERLLHPGEYKFNDIHSWKYHELPKVLGGGTGYEIHTEGEFDKALNDAWEDLSGPSILHVHLGATDSSRALDRLGEKLQEAVVGE</sequence>
<dbReference type="InterPro" id="IPR029035">
    <property type="entry name" value="DHS-like_NAD/FAD-binding_dom"/>
</dbReference>
<dbReference type="GO" id="GO:0000287">
    <property type="term" value="F:magnesium ion binding"/>
    <property type="evidence" value="ECO:0007669"/>
    <property type="project" value="InterPro"/>
</dbReference>
<evidence type="ECO:0000256" key="7">
    <source>
        <dbReference type="ARBA" id="ARBA00023052"/>
    </source>
</evidence>
<dbReference type="InterPro" id="IPR000399">
    <property type="entry name" value="TPP-bd_CS"/>
</dbReference>
<dbReference type="EMBL" id="JAMXLR010000051">
    <property type="protein sequence ID" value="MCO6045103.1"/>
    <property type="molecule type" value="Genomic_DNA"/>
</dbReference>
<dbReference type="InterPro" id="IPR011766">
    <property type="entry name" value="TPP_enzyme_TPP-bd"/>
</dbReference>
<evidence type="ECO:0000259" key="12">
    <source>
        <dbReference type="Pfam" id="PF02775"/>
    </source>
</evidence>
<feature type="domain" description="Thiamine pyrophosphate enzyme TPP-binding" evidence="12">
    <location>
        <begin position="393"/>
        <end position="536"/>
    </location>
</feature>
<dbReference type="PIRSF" id="PIRSF036565">
    <property type="entry name" value="Pyruvt_ip_decrb"/>
    <property type="match status" value="1"/>
</dbReference>
<dbReference type="Pfam" id="PF02775">
    <property type="entry name" value="TPP_enzyme_C"/>
    <property type="match status" value="1"/>
</dbReference>
<feature type="domain" description="Thiamine pyrophosphate enzyme central" evidence="11">
    <location>
        <begin position="207"/>
        <end position="326"/>
    </location>
</feature>
<dbReference type="GO" id="GO:0004737">
    <property type="term" value="F:pyruvate decarboxylase activity"/>
    <property type="evidence" value="ECO:0007669"/>
    <property type="project" value="TreeGrafter"/>
</dbReference>
<keyword evidence="6 9" id="KW-0460">Magnesium</keyword>
<reference evidence="14" key="1">
    <citation type="submission" date="2022-06" db="EMBL/GenBank/DDBJ databases">
        <title>Aeoliella straminimaris, a novel planctomycete from sediments.</title>
        <authorList>
            <person name="Vitorino I.R."/>
            <person name="Lage O.M."/>
        </authorList>
    </citation>
    <scope>NUCLEOTIDE SEQUENCE</scope>
    <source>
        <strain evidence="14">ICT_H6.2</strain>
    </source>
</reference>
<dbReference type="CDD" id="cd07038">
    <property type="entry name" value="TPP_PYR_PDC_IPDC_like"/>
    <property type="match status" value="1"/>
</dbReference>
<dbReference type="GO" id="GO:0005829">
    <property type="term" value="C:cytosol"/>
    <property type="evidence" value="ECO:0007669"/>
    <property type="project" value="TreeGrafter"/>
</dbReference>
<evidence type="ECO:0000259" key="11">
    <source>
        <dbReference type="Pfam" id="PF00205"/>
    </source>
</evidence>
<proteinExistence type="inferred from homology"/>
<dbReference type="Proteomes" id="UP001155241">
    <property type="component" value="Unassembled WGS sequence"/>
</dbReference>
<dbReference type="Pfam" id="PF00205">
    <property type="entry name" value="TPP_enzyme_M"/>
    <property type="match status" value="1"/>
</dbReference>
<feature type="binding site" evidence="9">
    <location>
        <position position="472"/>
    </location>
    <ligand>
        <name>Mg(2+)</name>
        <dbReference type="ChEBI" id="CHEBI:18420"/>
    </ligand>
</feature>
<comment type="similarity">
    <text evidence="3 10">Belongs to the TPP enzyme family.</text>
</comment>
<dbReference type="CDD" id="cd02005">
    <property type="entry name" value="TPP_PDC_IPDC"/>
    <property type="match status" value="1"/>
</dbReference>
<evidence type="ECO:0000256" key="3">
    <source>
        <dbReference type="ARBA" id="ARBA00007812"/>
    </source>
</evidence>
<dbReference type="SUPFAM" id="SSF52467">
    <property type="entry name" value="DHS-like NAD/FAD-binding domain"/>
    <property type="match status" value="1"/>
</dbReference>
<feature type="binding site" evidence="9">
    <location>
        <position position="474"/>
    </location>
    <ligand>
        <name>Mg(2+)</name>
        <dbReference type="ChEBI" id="CHEBI:18420"/>
    </ligand>
</feature>
<keyword evidence="4 9" id="KW-0479">Metal-binding</keyword>
<dbReference type="InterPro" id="IPR047214">
    <property type="entry name" value="TPP_PDC_IPDC"/>
</dbReference>
<dbReference type="GO" id="GO:0030976">
    <property type="term" value="F:thiamine pyrophosphate binding"/>
    <property type="evidence" value="ECO:0007669"/>
    <property type="project" value="InterPro"/>
</dbReference>
<evidence type="ECO:0000256" key="4">
    <source>
        <dbReference type="ARBA" id="ARBA00022723"/>
    </source>
</evidence>
<gene>
    <name evidence="14" type="ORF">NG895_14425</name>
</gene>
<comment type="cofactor">
    <cofactor evidence="9">
        <name>Mg(2+)</name>
        <dbReference type="ChEBI" id="CHEBI:18420"/>
    </cofactor>
    <text evidence="9">Binds 1 Mg(2+) per subunit.</text>
</comment>
<organism evidence="14 15">
    <name type="scientific">Aeoliella straminimaris</name>
    <dbReference type="NCBI Taxonomy" id="2954799"/>
    <lineage>
        <taxon>Bacteria</taxon>
        <taxon>Pseudomonadati</taxon>
        <taxon>Planctomycetota</taxon>
        <taxon>Planctomycetia</taxon>
        <taxon>Pirellulales</taxon>
        <taxon>Lacipirellulaceae</taxon>
        <taxon>Aeoliella</taxon>
    </lineage>
</organism>
<dbReference type="InterPro" id="IPR029061">
    <property type="entry name" value="THDP-binding"/>
</dbReference>
<feature type="domain" description="Thiamine pyrophosphate enzyme N-terminal TPP-binding" evidence="13">
    <location>
        <begin position="18"/>
        <end position="122"/>
    </location>
</feature>
<dbReference type="Pfam" id="PF02776">
    <property type="entry name" value="TPP_enzyme_N"/>
    <property type="match status" value="1"/>
</dbReference>
<evidence type="ECO:0000259" key="13">
    <source>
        <dbReference type="Pfam" id="PF02776"/>
    </source>
</evidence>
<evidence type="ECO:0000256" key="10">
    <source>
        <dbReference type="RuleBase" id="RU362132"/>
    </source>
</evidence>
<name>A0A9X2JHY5_9BACT</name>
<accession>A0A9X2JHY5</accession>
<evidence type="ECO:0000256" key="9">
    <source>
        <dbReference type="PIRSR" id="PIRSR036565-2"/>
    </source>
</evidence>
<dbReference type="PROSITE" id="PS00187">
    <property type="entry name" value="TPP_ENZYMES"/>
    <property type="match status" value="1"/>
</dbReference>
<comment type="caution">
    <text evidence="14">The sequence shown here is derived from an EMBL/GenBank/DDBJ whole genome shotgun (WGS) entry which is preliminary data.</text>
</comment>
<dbReference type="SUPFAM" id="SSF52518">
    <property type="entry name" value="Thiamin diphosphate-binding fold (THDP-binding)"/>
    <property type="match status" value="2"/>
</dbReference>
<dbReference type="AlphaFoldDB" id="A0A9X2JHY5"/>
<feature type="binding site" evidence="9">
    <location>
        <position position="445"/>
    </location>
    <ligand>
        <name>Mg(2+)</name>
        <dbReference type="ChEBI" id="CHEBI:18420"/>
    </ligand>
</feature>
<evidence type="ECO:0000256" key="1">
    <source>
        <dbReference type="ARBA" id="ARBA00001920"/>
    </source>
</evidence>
<comment type="cofactor">
    <cofactor evidence="2">
        <name>thiamine diphosphate</name>
        <dbReference type="ChEBI" id="CHEBI:58937"/>
    </cofactor>
</comment>
<dbReference type="InterPro" id="IPR012110">
    <property type="entry name" value="PDC/IPDC-like"/>
</dbReference>
<evidence type="ECO:0000313" key="14">
    <source>
        <dbReference type="EMBL" id="MCO6045103.1"/>
    </source>
</evidence>
<keyword evidence="8" id="KW-0456">Lyase</keyword>
<keyword evidence="5" id="KW-0210">Decarboxylase</keyword>
<evidence type="ECO:0000256" key="2">
    <source>
        <dbReference type="ARBA" id="ARBA00001964"/>
    </source>
</evidence>
<dbReference type="Gene3D" id="3.40.50.1220">
    <property type="entry name" value="TPP-binding domain"/>
    <property type="match status" value="1"/>
</dbReference>
<dbReference type="GO" id="GO:0000949">
    <property type="term" value="P:aromatic amino acid family catabolic process to alcohol via Ehrlich pathway"/>
    <property type="evidence" value="ECO:0007669"/>
    <property type="project" value="TreeGrafter"/>
</dbReference>
<keyword evidence="15" id="KW-1185">Reference proteome</keyword>
<dbReference type="InterPro" id="IPR012000">
    <property type="entry name" value="Thiamin_PyroP_enz_cen_dom"/>
</dbReference>
<dbReference type="InterPro" id="IPR047213">
    <property type="entry name" value="TPP_PYR_PDC_IPDC-like"/>
</dbReference>
<dbReference type="PANTHER" id="PTHR43452:SF30">
    <property type="entry name" value="PYRUVATE DECARBOXYLASE ISOZYME 1-RELATED"/>
    <property type="match status" value="1"/>
</dbReference>
<dbReference type="RefSeq" id="WP_252853214.1">
    <property type="nucleotide sequence ID" value="NZ_JAMXLR010000051.1"/>
</dbReference>
<dbReference type="InterPro" id="IPR012001">
    <property type="entry name" value="Thiamin_PyroP_enz_TPP-bd_dom"/>
</dbReference>
<evidence type="ECO:0000256" key="6">
    <source>
        <dbReference type="ARBA" id="ARBA00022842"/>
    </source>
</evidence>
<dbReference type="PANTHER" id="PTHR43452">
    <property type="entry name" value="PYRUVATE DECARBOXYLASE"/>
    <property type="match status" value="1"/>
</dbReference>
<dbReference type="Gene3D" id="3.40.50.970">
    <property type="match status" value="2"/>
</dbReference>
<protein>
    <submittedName>
        <fullName evidence="14">Thiamine pyrophosphate-binding protein</fullName>
    </submittedName>
</protein>
<keyword evidence="7 10" id="KW-0786">Thiamine pyrophosphate</keyword>
<evidence type="ECO:0000256" key="8">
    <source>
        <dbReference type="ARBA" id="ARBA00023239"/>
    </source>
</evidence>
<evidence type="ECO:0000313" key="15">
    <source>
        <dbReference type="Proteomes" id="UP001155241"/>
    </source>
</evidence>
<evidence type="ECO:0000256" key="5">
    <source>
        <dbReference type="ARBA" id="ARBA00022793"/>
    </source>
</evidence>